<protein>
    <submittedName>
        <fullName evidence="2">Uncharacterized protein</fullName>
    </submittedName>
</protein>
<keyword evidence="3" id="KW-1185">Reference proteome</keyword>
<evidence type="ECO:0000313" key="3">
    <source>
        <dbReference type="Proteomes" id="UP000054324"/>
    </source>
</evidence>
<reference evidence="2 3" key="1">
    <citation type="submission" date="2013-11" db="EMBL/GenBank/DDBJ databases">
        <title>Opisthorchis viverrini - life in the bile duct.</title>
        <authorList>
            <person name="Young N.D."/>
            <person name="Nagarajan N."/>
            <person name="Lin S.J."/>
            <person name="Korhonen P.K."/>
            <person name="Jex A.R."/>
            <person name="Hall R.S."/>
            <person name="Safavi-Hemami H."/>
            <person name="Kaewkong W."/>
            <person name="Bertrand D."/>
            <person name="Gao S."/>
            <person name="Seet Q."/>
            <person name="Wongkham S."/>
            <person name="Teh B.T."/>
            <person name="Wongkham C."/>
            <person name="Intapan P.M."/>
            <person name="Maleewong W."/>
            <person name="Yang X."/>
            <person name="Hu M."/>
            <person name="Wang Z."/>
            <person name="Hofmann A."/>
            <person name="Sternberg P.W."/>
            <person name="Tan P."/>
            <person name="Wang J."/>
            <person name="Gasser R.B."/>
        </authorList>
    </citation>
    <scope>NUCLEOTIDE SEQUENCE [LARGE SCALE GENOMIC DNA]</scope>
</reference>
<name>A0A074ZDR0_OPIVI</name>
<evidence type="ECO:0000313" key="2">
    <source>
        <dbReference type="EMBL" id="KER25426.1"/>
    </source>
</evidence>
<feature type="region of interest" description="Disordered" evidence="1">
    <location>
        <begin position="34"/>
        <end position="54"/>
    </location>
</feature>
<gene>
    <name evidence="2" type="ORF">T265_07107</name>
</gene>
<dbReference type="EMBL" id="KL596777">
    <property type="protein sequence ID" value="KER25426.1"/>
    <property type="molecule type" value="Genomic_DNA"/>
</dbReference>
<proteinExistence type="predicted"/>
<organism evidence="2 3">
    <name type="scientific">Opisthorchis viverrini</name>
    <name type="common">Southeast Asian liver fluke</name>
    <dbReference type="NCBI Taxonomy" id="6198"/>
    <lineage>
        <taxon>Eukaryota</taxon>
        <taxon>Metazoa</taxon>
        <taxon>Spiralia</taxon>
        <taxon>Lophotrochozoa</taxon>
        <taxon>Platyhelminthes</taxon>
        <taxon>Trematoda</taxon>
        <taxon>Digenea</taxon>
        <taxon>Opisthorchiida</taxon>
        <taxon>Opisthorchiata</taxon>
        <taxon>Opisthorchiidae</taxon>
        <taxon>Opisthorchis</taxon>
    </lineage>
</organism>
<dbReference type="AlphaFoldDB" id="A0A074ZDR0"/>
<dbReference type="CTD" id="20321286"/>
<dbReference type="GeneID" id="20321286"/>
<dbReference type="Proteomes" id="UP000054324">
    <property type="component" value="Unassembled WGS sequence"/>
</dbReference>
<sequence>MHRRADVTTRLPFLATAPECKADSSYPSGAYNPPVSISPVQKGDQPVKRTVLPGTKRDDWGLQANYTKFGRHINTNGVISQEKPLLKSSIILWAILVFVNRCLRTMTRVGWCR</sequence>
<dbReference type="KEGG" id="ovi:T265_07107"/>
<dbReference type="RefSeq" id="XP_009170814.1">
    <property type="nucleotide sequence ID" value="XM_009172550.1"/>
</dbReference>
<accession>A0A074ZDR0</accession>
<evidence type="ECO:0000256" key="1">
    <source>
        <dbReference type="SAM" id="MobiDB-lite"/>
    </source>
</evidence>